<feature type="domain" description="T-SNARE coiled-coil homology" evidence="1">
    <location>
        <begin position="14"/>
        <end position="76"/>
    </location>
</feature>
<dbReference type="GO" id="GO:0031201">
    <property type="term" value="C:SNARE complex"/>
    <property type="evidence" value="ECO:0007669"/>
    <property type="project" value="TreeGrafter"/>
</dbReference>
<accession>A0AAV5UHG4</accession>
<dbReference type="GO" id="GO:0016082">
    <property type="term" value="P:synaptic vesicle priming"/>
    <property type="evidence" value="ECO:0007669"/>
    <property type="project" value="TreeGrafter"/>
</dbReference>
<dbReference type="GO" id="GO:0005484">
    <property type="term" value="F:SNAP receptor activity"/>
    <property type="evidence" value="ECO:0007669"/>
    <property type="project" value="TreeGrafter"/>
</dbReference>
<evidence type="ECO:0000313" key="2">
    <source>
        <dbReference type="EMBL" id="GMT05694.1"/>
    </source>
</evidence>
<comment type="caution">
    <text evidence="3">The sequence shown here is derived from an EMBL/GenBank/DDBJ whole genome shotgun (WGS) entry which is preliminary data.</text>
</comment>
<dbReference type="GO" id="GO:0019905">
    <property type="term" value="F:syntaxin binding"/>
    <property type="evidence" value="ECO:0007669"/>
    <property type="project" value="TreeGrafter"/>
</dbReference>
<name>A0AAV5UHG4_9BILA</name>
<dbReference type="GO" id="GO:0098793">
    <property type="term" value="C:presynapse"/>
    <property type="evidence" value="ECO:0007669"/>
    <property type="project" value="GOC"/>
</dbReference>
<evidence type="ECO:0000259" key="1">
    <source>
        <dbReference type="PROSITE" id="PS50192"/>
    </source>
</evidence>
<evidence type="ECO:0000313" key="3">
    <source>
        <dbReference type="EMBL" id="GMT05695.1"/>
    </source>
</evidence>
<feature type="non-terminal residue" evidence="3">
    <location>
        <position position="77"/>
    </location>
</feature>
<dbReference type="GO" id="GO:0005886">
    <property type="term" value="C:plasma membrane"/>
    <property type="evidence" value="ECO:0007669"/>
    <property type="project" value="TreeGrafter"/>
</dbReference>
<dbReference type="FunFam" id="1.20.5.110:FF:000018">
    <property type="entry name" value="Synaptosomal-associated protein"/>
    <property type="match status" value="1"/>
</dbReference>
<dbReference type="InterPro" id="IPR000727">
    <property type="entry name" value="T_SNARE_dom"/>
</dbReference>
<keyword evidence="4" id="KW-1185">Reference proteome</keyword>
<dbReference type="AlphaFoldDB" id="A0AAV5UHG4"/>
<reference evidence="3" key="1">
    <citation type="submission" date="2023-10" db="EMBL/GenBank/DDBJ databases">
        <title>Genome assembly of Pristionchus species.</title>
        <authorList>
            <person name="Yoshida K."/>
            <person name="Sommer R.J."/>
        </authorList>
    </citation>
    <scope>NUCLEOTIDE SEQUENCE</scope>
    <source>
        <strain evidence="3">RS0144</strain>
    </source>
</reference>
<sequence>MGPQGEYITRITNDAREDELEDNIRKVSLMVGNMHNMAMDMSTEISNQNCQLDRLCNKTISNEVRVESANKRAKQLL</sequence>
<dbReference type="Gene3D" id="1.20.5.110">
    <property type="match status" value="1"/>
</dbReference>
<dbReference type="SUPFAM" id="SSF58038">
    <property type="entry name" value="SNARE fusion complex"/>
    <property type="match status" value="1"/>
</dbReference>
<dbReference type="SMART" id="SM00397">
    <property type="entry name" value="t_SNARE"/>
    <property type="match status" value="1"/>
</dbReference>
<dbReference type="EMBL" id="BTSX01000006">
    <property type="protein sequence ID" value="GMT05695.1"/>
    <property type="molecule type" value="Genomic_DNA"/>
</dbReference>
<proteinExistence type="predicted"/>
<evidence type="ECO:0000313" key="4">
    <source>
        <dbReference type="Proteomes" id="UP001432027"/>
    </source>
</evidence>
<dbReference type="PANTHER" id="PTHR19305:SF14">
    <property type="entry name" value="SYNAPTOSOMAL-ASSOCIATED PROTEIN-RELATED"/>
    <property type="match status" value="1"/>
</dbReference>
<gene>
    <name evidence="2" type="ORF">PENTCL1PPCAC_27868</name>
    <name evidence="3" type="ORF">PENTCL1PPCAC_27869</name>
</gene>
<organism evidence="3 4">
    <name type="scientific">Pristionchus entomophagus</name>
    <dbReference type="NCBI Taxonomy" id="358040"/>
    <lineage>
        <taxon>Eukaryota</taxon>
        <taxon>Metazoa</taxon>
        <taxon>Ecdysozoa</taxon>
        <taxon>Nematoda</taxon>
        <taxon>Chromadorea</taxon>
        <taxon>Rhabditida</taxon>
        <taxon>Rhabditina</taxon>
        <taxon>Diplogasteromorpha</taxon>
        <taxon>Diplogasteroidea</taxon>
        <taxon>Neodiplogasteridae</taxon>
        <taxon>Pristionchus</taxon>
    </lineage>
</organism>
<dbReference type="PROSITE" id="PS50192">
    <property type="entry name" value="T_SNARE"/>
    <property type="match status" value="1"/>
</dbReference>
<dbReference type="GO" id="GO:0031629">
    <property type="term" value="P:synaptic vesicle fusion to presynaptic active zone membrane"/>
    <property type="evidence" value="ECO:0007669"/>
    <property type="project" value="TreeGrafter"/>
</dbReference>
<dbReference type="Proteomes" id="UP001432027">
    <property type="component" value="Unassembled WGS sequence"/>
</dbReference>
<protein>
    <recommendedName>
        <fullName evidence="1">t-SNARE coiled-coil homology domain-containing protein</fullName>
    </recommendedName>
</protein>
<dbReference type="EMBL" id="BTSX01000006">
    <property type="protein sequence ID" value="GMT05694.1"/>
    <property type="molecule type" value="Genomic_DNA"/>
</dbReference>
<dbReference type="PANTHER" id="PTHR19305">
    <property type="entry name" value="SYNAPTOSOMAL ASSOCIATED PROTEIN"/>
    <property type="match status" value="1"/>
</dbReference>